<sequence>MMYYLTQIHIQWTAGNTQYIHSTSRGYLYWGVPIIFNRDNSSRCVLPNIVYLGYSILQNKISLSSPLLATKSLAPYILPYTPALYYLLPYTHYTELESSLIVWQTF</sequence>
<evidence type="ECO:0000313" key="1">
    <source>
        <dbReference type="EMBL" id="CAG6792680.1"/>
    </source>
</evidence>
<dbReference type="EMBL" id="HBUF01682737">
    <property type="protein sequence ID" value="CAG6792680.1"/>
    <property type="molecule type" value="Transcribed_RNA"/>
</dbReference>
<organism evidence="1">
    <name type="scientific">Cacopsylla melanoneura</name>
    <dbReference type="NCBI Taxonomy" id="428564"/>
    <lineage>
        <taxon>Eukaryota</taxon>
        <taxon>Metazoa</taxon>
        <taxon>Ecdysozoa</taxon>
        <taxon>Arthropoda</taxon>
        <taxon>Hexapoda</taxon>
        <taxon>Insecta</taxon>
        <taxon>Pterygota</taxon>
        <taxon>Neoptera</taxon>
        <taxon>Paraneoptera</taxon>
        <taxon>Hemiptera</taxon>
        <taxon>Sternorrhyncha</taxon>
        <taxon>Psylloidea</taxon>
        <taxon>Psyllidae</taxon>
        <taxon>Psyllinae</taxon>
        <taxon>Cacopsylla</taxon>
    </lineage>
</organism>
<reference evidence="1" key="1">
    <citation type="submission" date="2021-05" db="EMBL/GenBank/DDBJ databases">
        <authorList>
            <person name="Alioto T."/>
            <person name="Alioto T."/>
            <person name="Gomez Garrido J."/>
        </authorList>
    </citation>
    <scope>NUCLEOTIDE SEQUENCE</scope>
</reference>
<proteinExistence type="predicted"/>
<protein>
    <submittedName>
        <fullName evidence="1">Uncharacterized protein</fullName>
    </submittedName>
</protein>
<accession>A0A8D9BW45</accession>
<name>A0A8D9BW45_9HEMI</name>
<dbReference type="AlphaFoldDB" id="A0A8D9BW45"/>